<dbReference type="GO" id="GO:0016787">
    <property type="term" value="F:hydrolase activity"/>
    <property type="evidence" value="ECO:0007669"/>
    <property type="project" value="UniProtKB-KW"/>
</dbReference>
<accession>A0A081KC13</accession>
<dbReference type="eggNOG" id="COG0596">
    <property type="taxonomic scope" value="Bacteria"/>
</dbReference>
<dbReference type="Proteomes" id="UP000027997">
    <property type="component" value="Unassembled WGS sequence"/>
</dbReference>
<organism evidence="4 5">
    <name type="scientific">Endozoicomonas elysicola</name>
    <dbReference type="NCBI Taxonomy" id="305900"/>
    <lineage>
        <taxon>Bacteria</taxon>
        <taxon>Pseudomonadati</taxon>
        <taxon>Pseudomonadota</taxon>
        <taxon>Gammaproteobacteria</taxon>
        <taxon>Oceanospirillales</taxon>
        <taxon>Endozoicomonadaceae</taxon>
        <taxon>Endozoicomonas</taxon>
    </lineage>
</organism>
<name>A0A081KC13_9GAMM</name>
<dbReference type="EMBL" id="JOJP01000001">
    <property type="protein sequence ID" value="KEI71689.1"/>
    <property type="molecule type" value="Genomic_DNA"/>
</dbReference>
<evidence type="ECO:0000256" key="2">
    <source>
        <dbReference type="ARBA" id="ARBA00022801"/>
    </source>
</evidence>
<comment type="similarity">
    <text evidence="1">Belongs to the AB hydrolase superfamily.</text>
</comment>
<dbReference type="InterPro" id="IPR029058">
    <property type="entry name" value="AB_hydrolase_fold"/>
</dbReference>
<protein>
    <recommendedName>
        <fullName evidence="3">AB hydrolase-1 domain-containing protein</fullName>
    </recommendedName>
</protein>
<evidence type="ECO:0000313" key="5">
    <source>
        <dbReference type="Proteomes" id="UP000027997"/>
    </source>
</evidence>
<reference evidence="4 5" key="1">
    <citation type="submission" date="2014-06" db="EMBL/GenBank/DDBJ databases">
        <title>Whole Genome Sequences of Three Symbiotic Endozoicomonas Bacteria.</title>
        <authorList>
            <person name="Neave M.J."/>
            <person name="Apprill A."/>
            <person name="Voolstra C.R."/>
        </authorList>
    </citation>
    <scope>NUCLEOTIDE SEQUENCE [LARGE SCALE GENOMIC DNA]</scope>
    <source>
        <strain evidence="4 5">DSM 22380</strain>
    </source>
</reference>
<keyword evidence="5" id="KW-1185">Reference proteome</keyword>
<dbReference type="STRING" id="305900.GV64_13930"/>
<dbReference type="Gene3D" id="3.40.50.1820">
    <property type="entry name" value="alpha/beta hydrolase"/>
    <property type="match status" value="1"/>
</dbReference>
<sequence length="285" mass="31776">MQPRELSIQTPHLTFAAVEWGDPQGHPVIALHGWLDNLASFTPMAAKLKGVRLIAVDQAGHGLSDHRPHWFSYDVWHYVEDLVYIAETLQIDRFGLLGHSMGGVVSAMAAGSVLKEQVSGVVAIDGLFPWPRKAEDAPTALRDYINQRRTPIDQLPVTRYRSKQQAIRARAMSLFKVSRASSELLVERSIRQVGDDWLWTSDPRLKLGSPARFSLEQALAFPQQITCPAHMIHVDHGAIHDAIQQYKDRLPNIEFHPMSGNHHLHMDDQVEAIAGIVNSVFGGGL</sequence>
<proteinExistence type="inferred from homology"/>
<dbReference type="RefSeq" id="WP_020583391.1">
    <property type="nucleotide sequence ID" value="NZ_JOJP01000001.1"/>
</dbReference>
<dbReference type="GO" id="GO:0016020">
    <property type="term" value="C:membrane"/>
    <property type="evidence" value="ECO:0007669"/>
    <property type="project" value="TreeGrafter"/>
</dbReference>
<feature type="domain" description="AB hydrolase-1" evidence="3">
    <location>
        <begin position="27"/>
        <end position="268"/>
    </location>
</feature>
<dbReference type="SUPFAM" id="SSF53474">
    <property type="entry name" value="alpha/beta-Hydrolases"/>
    <property type="match status" value="1"/>
</dbReference>
<dbReference type="InterPro" id="IPR050266">
    <property type="entry name" value="AB_hydrolase_sf"/>
</dbReference>
<gene>
    <name evidence="4" type="ORF">GV64_13930</name>
</gene>
<keyword evidence="2" id="KW-0378">Hydrolase</keyword>
<dbReference type="PANTHER" id="PTHR43798">
    <property type="entry name" value="MONOACYLGLYCEROL LIPASE"/>
    <property type="match status" value="1"/>
</dbReference>
<evidence type="ECO:0000259" key="3">
    <source>
        <dbReference type="Pfam" id="PF00561"/>
    </source>
</evidence>
<evidence type="ECO:0000256" key="1">
    <source>
        <dbReference type="ARBA" id="ARBA00008645"/>
    </source>
</evidence>
<dbReference type="InterPro" id="IPR000073">
    <property type="entry name" value="AB_hydrolase_1"/>
</dbReference>
<comment type="caution">
    <text evidence="4">The sequence shown here is derived from an EMBL/GenBank/DDBJ whole genome shotgun (WGS) entry which is preliminary data.</text>
</comment>
<evidence type="ECO:0000313" key="4">
    <source>
        <dbReference type="EMBL" id="KEI71689.1"/>
    </source>
</evidence>
<dbReference type="AlphaFoldDB" id="A0A081KC13"/>
<dbReference type="Pfam" id="PF00561">
    <property type="entry name" value="Abhydrolase_1"/>
    <property type="match status" value="1"/>
</dbReference>
<dbReference type="PANTHER" id="PTHR43798:SF14">
    <property type="entry name" value="SERINE HYDROLASE-LIKE PROTEIN DDB_G0286239"/>
    <property type="match status" value="1"/>
</dbReference>